<dbReference type="KEGG" id="agv:OJF2_38510"/>
<dbReference type="SUPFAM" id="SSF46785">
    <property type="entry name" value="Winged helix' DNA-binding domain"/>
    <property type="match status" value="1"/>
</dbReference>
<name>A0A5B9W3W0_9BACT</name>
<dbReference type="AlphaFoldDB" id="A0A5B9W3W0"/>
<evidence type="ECO:0008006" key="5">
    <source>
        <dbReference type="Google" id="ProtNLM"/>
    </source>
</evidence>
<dbReference type="Pfam" id="PF13730">
    <property type="entry name" value="HTH_36"/>
    <property type="match status" value="1"/>
</dbReference>
<keyword evidence="1" id="KW-0175">Coiled coil</keyword>
<evidence type="ECO:0000313" key="3">
    <source>
        <dbReference type="EMBL" id="QEH35303.1"/>
    </source>
</evidence>
<protein>
    <recommendedName>
        <fullName evidence="5">Helix-turn-helix domain-containing protein</fullName>
    </recommendedName>
</protein>
<feature type="region of interest" description="Disordered" evidence="2">
    <location>
        <begin position="90"/>
        <end position="118"/>
    </location>
</feature>
<dbReference type="InterPro" id="IPR036388">
    <property type="entry name" value="WH-like_DNA-bd_sf"/>
</dbReference>
<proteinExistence type="predicted"/>
<evidence type="ECO:0000256" key="2">
    <source>
        <dbReference type="SAM" id="MobiDB-lite"/>
    </source>
</evidence>
<organism evidence="3 4">
    <name type="scientific">Aquisphaera giovannonii</name>
    <dbReference type="NCBI Taxonomy" id="406548"/>
    <lineage>
        <taxon>Bacteria</taxon>
        <taxon>Pseudomonadati</taxon>
        <taxon>Planctomycetota</taxon>
        <taxon>Planctomycetia</taxon>
        <taxon>Isosphaerales</taxon>
        <taxon>Isosphaeraceae</taxon>
        <taxon>Aquisphaera</taxon>
    </lineage>
</organism>
<keyword evidence="4" id="KW-1185">Reference proteome</keyword>
<evidence type="ECO:0000313" key="4">
    <source>
        <dbReference type="Proteomes" id="UP000324233"/>
    </source>
</evidence>
<reference evidence="3 4" key="1">
    <citation type="submission" date="2019-08" db="EMBL/GenBank/DDBJ databases">
        <title>Deep-cultivation of Planctomycetes and their phenomic and genomic characterization uncovers novel biology.</title>
        <authorList>
            <person name="Wiegand S."/>
            <person name="Jogler M."/>
            <person name="Boedeker C."/>
            <person name="Pinto D."/>
            <person name="Vollmers J."/>
            <person name="Rivas-Marin E."/>
            <person name="Kohn T."/>
            <person name="Peeters S.H."/>
            <person name="Heuer A."/>
            <person name="Rast P."/>
            <person name="Oberbeckmann S."/>
            <person name="Bunk B."/>
            <person name="Jeske O."/>
            <person name="Meyerdierks A."/>
            <person name="Storesund J.E."/>
            <person name="Kallscheuer N."/>
            <person name="Luecker S."/>
            <person name="Lage O.M."/>
            <person name="Pohl T."/>
            <person name="Merkel B.J."/>
            <person name="Hornburger P."/>
            <person name="Mueller R.-W."/>
            <person name="Bruemmer F."/>
            <person name="Labrenz M."/>
            <person name="Spormann A.M."/>
            <person name="Op den Camp H."/>
            <person name="Overmann J."/>
            <person name="Amann R."/>
            <person name="Jetten M.S.M."/>
            <person name="Mascher T."/>
            <person name="Medema M.H."/>
            <person name="Devos D.P."/>
            <person name="Kaster A.-K."/>
            <person name="Ovreas L."/>
            <person name="Rohde M."/>
            <person name="Galperin M.Y."/>
            <person name="Jogler C."/>
        </authorList>
    </citation>
    <scope>NUCLEOTIDE SEQUENCE [LARGE SCALE GENOMIC DNA]</scope>
    <source>
        <strain evidence="3 4">OJF2</strain>
    </source>
</reference>
<gene>
    <name evidence="3" type="ORF">OJF2_38510</name>
</gene>
<feature type="compositionally biased region" description="Basic and acidic residues" evidence="2">
    <location>
        <begin position="98"/>
        <end position="110"/>
    </location>
</feature>
<dbReference type="Proteomes" id="UP000324233">
    <property type="component" value="Chromosome"/>
</dbReference>
<dbReference type="InterPro" id="IPR036390">
    <property type="entry name" value="WH_DNA-bd_sf"/>
</dbReference>
<evidence type="ECO:0000256" key="1">
    <source>
        <dbReference type="SAM" id="Coils"/>
    </source>
</evidence>
<feature type="coiled-coil region" evidence="1">
    <location>
        <begin position="258"/>
        <end position="285"/>
    </location>
</feature>
<accession>A0A5B9W3W0</accession>
<dbReference type="EMBL" id="CP042997">
    <property type="protein sequence ID" value="QEH35303.1"/>
    <property type="molecule type" value="Genomic_DNA"/>
</dbReference>
<dbReference type="Gene3D" id="1.10.10.10">
    <property type="entry name" value="Winged helix-like DNA-binding domain superfamily/Winged helix DNA-binding domain"/>
    <property type="match status" value="1"/>
</dbReference>
<dbReference type="RefSeq" id="WP_168221907.1">
    <property type="nucleotide sequence ID" value="NZ_CP042997.1"/>
</dbReference>
<sequence length="348" mass="37888">MASYFFRVEHDLLRSEAFKSIGGSAIKVYLVIGLYSDFGTDWAYPSIRTIARQAGLSRQTVITAIEELTQAGVLAASRSKGRSTAYRILRQPAPIERPTGKRGEKAETPPRKASKTGPKILDLDAETGPIFLDEPSLAGPKLRPVEAQALGRGGHEVRPELEPASKTEDTATIPIPGTPFRMTAEGRLLVAVDLQGLLTDQGIPKNLAGKLIAQKDPEAVAKVLLNALYLQSQGKLQNGPGYIRAGIEDGYDLLPQVASRLEGRRRELEAQLRSLETRHTQSRQAEVKASEDAAIAYVLEQLGPDEVERLTTQAVALLPEPLVRRNPTLSNPFVRGKVYELACGDPVE</sequence>